<protein>
    <submittedName>
        <fullName evidence="2">Uncharacterized protein</fullName>
    </submittedName>
</protein>
<accession>A0A1I8PT14</accession>
<feature type="transmembrane region" description="Helical" evidence="1">
    <location>
        <begin position="26"/>
        <end position="46"/>
    </location>
</feature>
<keyword evidence="1" id="KW-0812">Transmembrane</keyword>
<gene>
    <name evidence="2" type="primary">106094403</name>
</gene>
<dbReference type="EnsemblMetazoa" id="SCAU010851-RA">
    <property type="protein sequence ID" value="SCAU010851-PA"/>
    <property type="gene ID" value="SCAU010851"/>
</dbReference>
<organism evidence="2 3">
    <name type="scientific">Stomoxys calcitrans</name>
    <name type="common">Stable fly</name>
    <name type="synonym">Conops calcitrans</name>
    <dbReference type="NCBI Taxonomy" id="35570"/>
    <lineage>
        <taxon>Eukaryota</taxon>
        <taxon>Metazoa</taxon>
        <taxon>Ecdysozoa</taxon>
        <taxon>Arthropoda</taxon>
        <taxon>Hexapoda</taxon>
        <taxon>Insecta</taxon>
        <taxon>Pterygota</taxon>
        <taxon>Neoptera</taxon>
        <taxon>Endopterygota</taxon>
        <taxon>Diptera</taxon>
        <taxon>Brachycera</taxon>
        <taxon>Muscomorpha</taxon>
        <taxon>Muscoidea</taxon>
        <taxon>Muscidae</taxon>
        <taxon>Stomoxys</taxon>
    </lineage>
</organism>
<name>A0A1I8PT14_STOCA</name>
<reference evidence="2" key="1">
    <citation type="submission" date="2020-05" db="UniProtKB">
        <authorList>
            <consortium name="EnsemblMetazoa"/>
        </authorList>
    </citation>
    <scope>IDENTIFICATION</scope>
    <source>
        <strain evidence="2">USDA</strain>
    </source>
</reference>
<proteinExistence type="predicted"/>
<keyword evidence="3" id="KW-1185">Reference proteome</keyword>
<dbReference type="AlphaFoldDB" id="A0A1I8PT14"/>
<evidence type="ECO:0000313" key="2">
    <source>
        <dbReference type="EnsemblMetazoa" id="SCAU010851-PA"/>
    </source>
</evidence>
<sequence>MFHLLSKETPAAYKCWACNWRMSHTLGIAIIVLIVTIVGYHTIICTQTHNSIDYDRRAKYSFDNPFTPSTRKPSYDDTTEKLKNGRTPKPLMAWSKKDIQTNRNENIKIPNGQTCKLYKLQNIKIFNGQPCKFYELVKKHFF</sequence>
<keyword evidence="1" id="KW-1133">Transmembrane helix</keyword>
<dbReference type="Proteomes" id="UP000095300">
    <property type="component" value="Unassembled WGS sequence"/>
</dbReference>
<dbReference type="VEuPathDB" id="VectorBase:SCAU010851"/>
<keyword evidence="1" id="KW-0472">Membrane</keyword>
<evidence type="ECO:0000256" key="1">
    <source>
        <dbReference type="SAM" id="Phobius"/>
    </source>
</evidence>
<evidence type="ECO:0000313" key="3">
    <source>
        <dbReference type="Proteomes" id="UP000095300"/>
    </source>
</evidence>